<feature type="transmembrane region" description="Helical" evidence="10">
    <location>
        <begin position="48"/>
        <end position="66"/>
    </location>
</feature>
<feature type="transmembrane region" description="Helical" evidence="10">
    <location>
        <begin position="300"/>
        <end position="318"/>
    </location>
</feature>
<dbReference type="AlphaFoldDB" id="A0AA88XQB3"/>
<keyword evidence="7" id="KW-0677">Repeat</keyword>
<keyword evidence="8 10" id="KW-1133">Transmembrane helix</keyword>
<evidence type="ECO:0000256" key="1">
    <source>
        <dbReference type="ARBA" id="ARBA00004651"/>
    </source>
</evidence>
<evidence type="ECO:0000256" key="6">
    <source>
        <dbReference type="ARBA" id="ARBA00022692"/>
    </source>
</evidence>
<keyword evidence="3" id="KW-0813">Transport</keyword>
<evidence type="ECO:0000256" key="10">
    <source>
        <dbReference type="SAM" id="Phobius"/>
    </source>
</evidence>
<feature type="transmembrane region" description="Helical" evidence="10">
    <location>
        <begin position="191"/>
        <end position="211"/>
    </location>
</feature>
<proteinExistence type="inferred from homology"/>
<keyword evidence="12" id="KW-1185">Reference proteome</keyword>
<comment type="caution">
    <text evidence="11">The sequence shown here is derived from an EMBL/GenBank/DDBJ whole genome shotgun (WGS) entry which is preliminary data.</text>
</comment>
<dbReference type="PANTHER" id="PTHR10791">
    <property type="entry name" value="RAG1-ACTIVATING PROTEIN 1"/>
    <property type="match status" value="1"/>
</dbReference>
<keyword evidence="4" id="KW-1003">Cell membrane</keyword>
<feature type="transmembrane region" description="Helical" evidence="10">
    <location>
        <begin position="106"/>
        <end position="126"/>
    </location>
</feature>
<feature type="transmembrane region" description="Helical" evidence="10">
    <location>
        <begin position="165"/>
        <end position="185"/>
    </location>
</feature>
<feature type="transmembrane region" description="Helical" evidence="10">
    <location>
        <begin position="72"/>
        <end position="94"/>
    </location>
</feature>
<keyword evidence="6 10" id="KW-0812">Transmembrane</keyword>
<dbReference type="FunFam" id="1.20.1280.290:FF:000001">
    <property type="entry name" value="Bidirectional sugar transporter SWEET"/>
    <property type="match status" value="2"/>
</dbReference>
<evidence type="ECO:0000313" key="12">
    <source>
        <dbReference type="Proteomes" id="UP001188597"/>
    </source>
</evidence>
<feature type="transmembrane region" description="Helical" evidence="10">
    <location>
        <begin position="392"/>
        <end position="413"/>
    </location>
</feature>
<gene>
    <name evidence="11" type="ORF">RJ639_000254</name>
</gene>
<dbReference type="PANTHER" id="PTHR10791:SF22">
    <property type="entry name" value="BIDIRECTIONAL SUGAR TRANSPORTER SWEET11"/>
    <property type="match status" value="1"/>
</dbReference>
<evidence type="ECO:0000256" key="9">
    <source>
        <dbReference type="ARBA" id="ARBA00023136"/>
    </source>
</evidence>
<evidence type="ECO:0000256" key="3">
    <source>
        <dbReference type="ARBA" id="ARBA00022448"/>
    </source>
</evidence>
<keyword evidence="9 10" id="KW-0472">Membrane</keyword>
<comment type="subcellular location">
    <subcellularLocation>
        <location evidence="1">Cell membrane</location>
        <topology evidence="1">Multi-pass membrane protein</topology>
    </subcellularLocation>
</comment>
<dbReference type="GO" id="GO:0051119">
    <property type="term" value="F:sugar transmembrane transporter activity"/>
    <property type="evidence" value="ECO:0007669"/>
    <property type="project" value="InterPro"/>
</dbReference>
<dbReference type="Gene3D" id="1.20.1280.290">
    <property type="match status" value="4"/>
</dbReference>
<sequence>MAIFSTRHPWISTFGILGNIISFLVYLAPGPTFYRICKKKSTEGFQSIPYVVALFTAMLWIYYASLKSGATLLMSINSVGCVIETIYIALYIAYAPKKARILTLKLVLLLIFAGFCLILLLTQVLAKGPARLRVLGWICVVLSVSVFAAPLSIMTQVLRTKSVEFMPFWLSFFLALSAVMWFLYGLLQKDFFITLPNILGFVFGVSQMVLYEIYKNHKGPEAEQKLPNIVKPGCATTREIHPVCSLPKSDEFEEAKDEDVHEDQTELYEKSNIISFMVYLAPVPTFYQVYIKKSAEGFQSIPYVVALFSAMLWIYYALLKHNAMLLITINSVGCFIENLRVLLPLLRAKEVQGTYGVFLSIQTVKLLLLLNGGGFGLIVVLTQFLAKQDTRFKIVGWICLVFSLSVFVAPLGVVRQVIRTRSVEYMLILLSFFLTLSAVIWFFYGLPLNDYNVAIPNVLGFIFGVLQMVLYAMYKNAKKAIEHKLPGFHNQVIMLDDHKLPELKEQIIVVVELSAMVCGEMIPAATKLHEHVHDLVEVQTVPKKIMEAGK</sequence>
<dbReference type="Proteomes" id="UP001188597">
    <property type="component" value="Unassembled WGS sequence"/>
</dbReference>
<dbReference type="Pfam" id="PF03083">
    <property type="entry name" value="MtN3_slv"/>
    <property type="match status" value="4"/>
</dbReference>
<evidence type="ECO:0000256" key="8">
    <source>
        <dbReference type="ARBA" id="ARBA00022989"/>
    </source>
</evidence>
<organism evidence="11 12">
    <name type="scientific">Escallonia herrerae</name>
    <dbReference type="NCBI Taxonomy" id="1293975"/>
    <lineage>
        <taxon>Eukaryota</taxon>
        <taxon>Viridiplantae</taxon>
        <taxon>Streptophyta</taxon>
        <taxon>Embryophyta</taxon>
        <taxon>Tracheophyta</taxon>
        <taxon>Spermatophyta</taxon>
        <taxon>Magnoliopsida</taxon>
        <taxon>eudicotyledons</taxon>
        <taxon>Gunneridae</taxon>
        <taxon>Pentapetalae</taxon>
        <taxon>asterids</taxon>
        <taxon>campanulids</taxon>
        <taxon>Escalloniales</taxon>
        <taxon>Escalloniaceae</taxon>
        <taxon>Escallonia</taxon>
    </lineage>
</organism>
<dbReference type="InterPro" id="IPR047664">
    <property type="entry name" value="SWEET"/>
</dbReference>
<name>A0AA88XQB3_9ASTE</name>
<feature type="transmembrane region" description="Helical" evidence="10">
    <location>
        <begin position="132"/>
        <end position="153"/>
    </location>
</feature>
<evidence type="ECO:0000313" key="11">
    <source>
        <dbReference type="EMBL" id="KAK3042530.1"/>
    </source>
</evidence>
<evidence type="ECO:0000256" key="7">
    <source>
        <dbReference type="ARBA" id="ARBA00022737"/>
    </source>
</evidence>
<feature type="transmembrane region" description="Helical" evidence="10">
    <location>
        <begin position="425"/>
        <end position="447"/>
    </location>
</feature>
<feature type="transmembrane region" description="Helical" evidence="10">
    <location>
        <begin position="366"/>
        <end position="386"/>
    </location>
</feature>
<dbReference type="FunFam" id="1.20.1280.290:FF:000003">
    <property type="entry name" value="Bidirectional sugar transporter SWEET"/>
    <property type="match status" value="2"/>
</dbReference>
<evidence type="ECO:0008006" key="13">
    <source>
        <dbReference type="Google" id="ProtNLM"/>
    </source>
</evidence>
<dbReference type="GO" id="GO:0005886">
    <property type="term" value="C:plasma membrane"/>
    <property type="evidence" value="ECO:0007669"/>
    <property type="project" value="UniProtKB-SubCell"/>
</dbReference>
<evidence type="ECO:0000256" key="2">
    <source>
        <dbReference type="ARBA" id="ARBA00007809"/>
    </source>
</evidence>
<keyword evidence="5" id="KW-0762">Sugar transport</keyword>
<reference evidence="11" key="1">
    <citation type="submission" date="2022-12" db="EMBL/GenBank/DDBJ databases">
        <title>Draft genome assemblies for two species of Escallonia (Escalloniales).</title>
        <authorList>
            <person name="Chanderbali A."/>
            <person name="Dervinis C."/>
            <person name="Anghel I."/>
            <person name="Soltis D."/>
            <person name="Soltis P."/>
            <person name="Zapata F."/>
        </authorList>
    </citation>
    <scope>NUCLEOTIDE SEQUENCE</scope>
    <source>
        <strain evidence="11">UCBG64.0493</strain>
        <tissue evidence="11">Leaf</tissue>
    </source>
</reference>
<dbReference type="EMBL" id="JAVXUP010000019">
    <property type="protein sequence ID" value="KAK3042530.1"/>
    <property type="molecule type" value="Genomic_DNA"/>
</dbReference>
<feature type="transmembrane region" description="Helical" evidence="10">
    <location>
        <begin position="453"/>
        <end position="474"/>
    </location>
</feature>
<evidence type="ECO:0000256" key="5">
    <source>
        <dbReference type="ARBA" id="ARBA00022597"/>
    </source>
</evidence>
<comment type="similarity">
    <text evidence="2">Belongs to the SWEET sugar transporter family.</text>
</comment>
<evidence type="ECO:0000256" key="4">
    <source>
        <dbReference type="ARBA" id="ARBA00022475"/>
    </source>
</evidence>
<feature type="transmembrane region" description="Helical" evidence="10">
    <location>
        <begin position="14"/>
        <end position="36"/>
    </location>
</feature>
<dbReference type="InterPro" id="IPR004316">
    <property type="entry name" value="SWEET_rpt"/>
</dbReference>
<accession>A0AA88XQB3</accession>
<protein>
    <recommendedName>
        <fullName evidence="13">Bidirectional sugar transporter SWEET</fullName>
    </recommendedName>
</protein>